<name>A0A849KMT7_9HYPH</name>
<dbReference type="InterPro" id="IPR016171">
    <property type="entry name" value="Vanillyl_alc_oxidase_C-sub2"/>
</dbReference>
<dbReference type="InterPro" id="IPR016164">
    <property type="entry name" value="FAD-linked_Oxase-like_C"/>
</dbReference>
<dbReference type="Pfam" id="PF01565">
    <property type="entry name" value="FAD_binding_4"/>
    <property type="match status" value="1"/>
</dbReference>
<keyword evidence="3" id="KW-0274">FAD</keyword>
<dbReference type="SUPFAM" id="SSF56176">
    <property type="entry name" value="FAD-binding/transporter-associated domain-like"/>
    <property type="match status" value="1"/>
</dbReference>
<dbReference type="InterPro" id="IPR051264">
    <property type="entry name" value="FAD-oxidored/transferase_4"/>
</dbReference>
<accession>A0A849KMT7</accession>
<dbReference type="GO" id="GO:0003824">
    <property type="term" value="F:catalytic activity"/>
    <property type="evidence" value="ECO:0007669"/>
    <property type="project" value="InterPro"/>
</dbReference>
<dbReference type="InterPro" id="IPR036318">
    <property type="entry name" value="FAD-bd_PCMH-like_sf"/>
</dbReference>
<feature type="domain" description="FAD-binding PCMH-type" evidence="4">
    <location>
        <begin position="36"/>
        <end position="218"/>
    </location>
</feature>
<evidence type="ECO:0000259" key="4">
    <source>
        <dbReference type="PROSITE" id="PS51387"/>
    </source>
</evidence>
<dbReference type="EMBL" id="JABFCY010000006">
    <property type="protein sequence ID" value="NNU60960.1"/>
    <property type="molecule type" value="Genomic_DNA"/>
</dbReference>
<dbReference type="Gene3D" id="1.10.45.10">
    <property type="entry name" value="Vanillyl-alcohol Oxidase, Chain A, domain 4"/>
    <property type="match status" value="1"/>
</dbReference>
<dbReference type="Gene3D" id="3.30.70.2190">
    <property type="match status" value="1"/>
</dbReference>
<gene>
    <name evidence="5" type="ORF">HKX02_11900</name>
</gene>
<dbReference type="AlphaFoldDB" id="A0A849KMT7"/>
<dbReference type="RefSeq" id="WP_167836056.1">
    <property type="nucleotide sequence ID" value="NZ_RCHH01000004.1"/>
</dbReference>
<evidence type="ECO:0000256" key="2">
    <source>
        <dbReference type="ARBA" id="ARBA00022630"/>
    </source>
</evidence>
<protein>
    <submittedName>
        <fullName evidence="5">FAD-binding oxidoreductase</fullName>
    </submittedName>
</protein>
<keyword evidence="2" id="KW-0285">Flavoprotein</keyword>
<organism evidence="5 6">
    <name type="scientific">Ochrobactrum soli</name>
    <dbReference type="NCBI Taxonomy" id="2448455"/>
    <lineage>
        <taxon>Bacteria</taxon>
        <taxon>Pseudomonadati</taxon>
        <taxon>Pseudomonadota</taxon>
        <taxon>Alphaproteobacteria</taxon>
        <taxon>Hyphomicrobiales</taxon>
        <taxon>Brucellaceae</taxon>
        <taxon>Brucella/Ochrobactrum group</taxon>
        <taxon>Ochrobactrum</taxon>
    </lineage>
</organism>
<evidence type="ECO:0000256" key="1">
    <source>
        <dbReference type="ARBA" id="ARBA00008000"/>
    </source>
</evidence>
<dbReference type="SUPFAM" id="SSF55103">
    <property type="entry name" value="FAD-linked oxidases, C-terminal domain"/>
    <property type="match status" value="1"/>
</dbReference>
<reference evidence="5 6" key="1">
    <citation type="submission" date="2020-05" db="EMBL/GenBank/DDBJ databases">
        <title>Draft Genome Sequence of Ochrobactrum soli Isolated from Stable Fly Gut.</title>
        <authorList>
            <person name="Pileggi M.T."/>
            <person name="Vazhakkala L.J."/>
            <person name="Wong C.N."/>
        </authorList>
    </citation>
    <scope>NUCLEOTIDE SEQUENCE [LARGE SCALE GENOMIC DNA]</scope>
    <source>
        <strain evidence="5 6">MTP-C0764</strain>
    </source>
</reference>
<dbReference type="Proteomes" id="UP000574931">
    <property type="component" value="Unassembled WGS sequence"/>
</dbReference>
<dbReference type="InterPro" id="IPR004113">
    <property type="entry name" value="FAD-bd_oxidored_4_C"/>
</dbReference>
<dbReference type="PANTHER" id="PTHR43716:SF2">
    <property type="entry name" value="BLL6224 PROTEIN"/>
    <property type="match status" value="1"/>
</dbReference>
<evidence type="ECO:0000313" key="6">
    <source>
        <dbReference type="Proteomes" id="UP000574931"/>
    </source>
</evidence>
<dbReference type="PROSITE" id="PS51387">
    <property type="entry name" value="FAD_PCMH"/>
    <property type="match status" value="1"/>
</dbReference>
<keyword evidence="6" id="KW-1185">Reference proteome</keyword>
<dbReference type="Pfam" id="PF02913">
    <property type="entry name" value="FAD-oxidase_C"/>
    <property type="match status" value="1"/>
</dbReference>
<dbReference type="PANTHER" id="PTHR43716">
    <property type="entry name" value="D-2-HYDROXYGLUTARATE DEHYDROGENASE, MITOCHONDRIAL"/>
    <property type="match status" value="1"/>
</dbReference>
<dbReference type="Gene3D" id="3.30.70.2740">
    <property type="match status" value="1"/>
</dbReference>
<sequence length="479" mass="50923">MTVPVIAELIELIGAEAVIVDAAEMVHATEDWRGRYSGKALCVARPANTEQVAAIVACCNRHDVPVLPQGGNTGLVGGSVPAKDGPAPVIISLERMRRIRNVDPVNNTMEVDAGCVLANIHTAATDAGRYYPVSLGAEGSCQIGGTIATNAGGTSVLRYGNTRENILGLEAVLPDGSVWSDLKALRKNNSGYDLKHLFIGSEGTLGIITAAVLKLHPQPIRHVVAWAGLPSAHSAVKLLTTVQERYGAKLSGYELMNRLQLDLVVANVPQRRSPVDTEHDWHLLIELSDSGGEDDLDAALENLLGQAFEDGLIENAVIASSESQRAAMWEVRHSVSEANKKAGVGLTTDCAVPVAATAEFIDRASAAVLDLAPDASLVIVGHLGDGNVHFIPFFTFDDWKGLEDRDALAANIRHAVNDASFALGGTFSAEHGVGQVSLKEMERYKTTTDLALMRAVKSAIDPKGLFNPGRLIPAARTEY</sequence>
<evidence type="ECO:0000256" key="3">
    <source>
        <dbReference type="ARBA" id="ARBA00022827"/>
    </source>
</evidence>
<dbReference type="InterPro" id="IPR016166">
    <property type="entry name" value="FAD-bd_PCMH"/>
</dbReference>
<comment type="similarity">
    <text evidence="1">Belongs to the FAD-binding oxidoreductase/transferase type 4 family.</text>
</comment>
<evidence type="ECO:0000313" key="5">
    <source>
        <dbReference type="EMBL" id="NNU60960.1"/>
    </source>
</evidence>
<dbReference type="Gene3D" id="3.30.465.10">
    <property type="match status" value="1"/>
</dbReference>
<dbReference type="GO" id="GO:0022904">
    <property type="term" value="P:respiratory electron transport chain"/>
    <property type="evidence" value="ECO:0007669"/>
    <property type="project" value="TreeGrafter"/>
</dbReference>
<dbReference type="InterPro" id="IPR006094">
    <property type="entry name" value="Oxid_FAD_bind_N"/>
</dbReference>
<proteinExistence type="inferred from homology"/>
<dbReference type="InterPro" id="IPR016169">
    <property type="entry name" value="FAD-bd_PCMH_sub2"/>
</dbReference>
<comment type="caution">
    <text evidence="5">The sequence shown here is derived from an EMBL/GenBank/DDBJ whole genome shotgun (WGS) entry which is preliminary data.</text>
</comment>
<dbReference type="GO" id="GO:0071949">
    <property type="term" value="F:FAD binding"/>
    <property type="evidence" value="ECO:0007669"/>
    <property type="project" value="InterPro"/>
</dbReference>